<organism evidence="1 2">
    <name type="scientific">Pontibacter amylolyticus</name>
    <dbReference type="NCBI Taxonomy" id="1424080"/>
    <lineage>
        <taxon>Bacteria</taxon>
        <taxon>Pseudomonadati</taxon>
        <taxon>Bacteroidota</taxon>
        <taxon>Cytophagia</taxon>
        <taxon>Cytophagales</taxon>
        <taxon>Hymenobacteraceae</taxon>
        <taxon>Pontibacter</taxon>
    </lineage>
</organism>
<evidence type="ECO:0008006" key="3">
    <source>
        <dbReference type="Google" id="ProtNLM"/>
    </source>
</evidence>
<dbReference type="Proteomes" id="UP000634043">
    <property type="component" value="Unassembled WGS sequence"/>
</dbReference>
<keyword evidence="2" id="KW-1185">Reference proteome</keyword>
<gene>
    <name evidence="1" type="ORF">GCM10011323_23890</name>
</gene>
<name>A0ABQ1W932_9BACT</name>
<reference evidence="2" key="1">
    <citation type="journal article" date="2019" name="Int. J. Syst. Evol. Microbiol.">
        <title>The Global Catalogue of Microorganisms (GCM) 10K type strain sequencing project: providing services to taxonomists for standard genome sequencing and annotation.</title>
        <authorList>
            <consortium name="The Broad Institute Genomics Platform"/>
            <consortium name="The Broad Institute Genome Sequencing Center for Infectious Disease"/>
            <person name="Wu L."/>
            <person name="Ma J."/>
        </authorList>
    </citation>
    <scope>NUCLEOTIDE SEQUENCE [LARGE SCALE GENOMIC DNA]</scope>
    <source>
        <strain evidence="2">CGMCC 1.12749</strain>
    </source>
</reference>
<sequence length="254" mass="27082">MVGRGGGSLNGGRMLTFHIPDRSLYSNSGDLPKIGFYSSGSNNLGFIEAETGNWYMKGNVGIGTTSPEARLAVDQGASNNLALALTSSGPGWGSGLLLKNTAAGGNMYGIYSGADGMLHFANAGREADDLIIHPGGNIGIGTRSPDAKLTVAGNVHAREVKVTVAAGADFVFEEDYALPSLDETERFVRKNKHLPGIAPAAEMEHEGLDLGKMNILLLQKVEELTLYIIEQNTAMQQHKEEIQALKERVVKLEK</sequence>
<evidence type="ECO:0000313" key="1">
    <source>
        <dbReference type="EMBL" id="GGG18961.1"/>
    </source>
</evidence>
<dbReference type="EMBL" id="BMFP01000004">
    <property type="protein sequence ID" value="GGG18961.1"/>
    <property type="molecule type" value="Genomic_DNA"/>
</dbReference>
<protein>
    <recommendedName>
        <fullName evidence="3">Peptidase S74 domain-containing protein</fullName>
    </recommendedName>
</protein>
<accession>A0ABQ1W932</accession>
<evidence type="ECO:0000313" key="2">
    <source>
        <dbReference type="Proteomes" id="UP000634043"/>
    </source>
</evidence>
<proteinExistence type="predicted"/>
<comment type="caution">
    <text evidence="1">The sequence shown here is derived from an EMBL/GenBank/DDBJ whole genome shotgun (WGS) entry which is preliminary data.</text>
</comment>